<dbReference type="InterPro" id="IPR011990">
    <property type="entry name" value="TPR-like_helical_dom_sf"/>
</dbReference>
<dbReference type="Proteomes" id="UP000823674">
    <property type="component" value="Chromosome A07"/>
</dbReference>
<protein>
    <recommendedName>
        <fullName evidence="6">Pentacotripeptide-repeat region of PRORP domain-containing protein</fullName>
    </recommendedName>
</protein>
<name>A0ABQ7KYH1_BRACM</name>
<feature type="repeat" description="PPR" evidence="3">
    <location>
        <begin position="638"/>
        <end position="672"/>
    </location>
</feature>
<feature type="repeat" description="PPR" evidence="3">
    <location>
        <begin position="219"/>
        <end position="253"/>
    </location>
</feature>
<dbReference type="InterPro" id="IPR050872">
    <property type="entry name" value="PPR_P_subfamily"/>
</dbReference>
<evidence type="ECO:0000313" key="5">
    <source>
        <dbReference type="Proteomes" id="UP000823674"/>
    </source>
</evidence>
<evidence type="ECO:0000256" key="2">
    <source>
        <dbReference type="ARBA" id="ARBA00022737"/>
    </source>
</evidence>
<feature type="repeat" description="PPR" evidence="3">
    <location>
        <begin position="428"/>
        <end position="462"/>
    </location>
</feature>
<evidence type="ECO:0000256" key="3">
    <source>
        <dbReference type="PROSITE-ProRule" id="PRU00708"/>
    </source>
</evidence>
<feature type="repeat" description="PPR" evidence="3">
    <location>
        <begin position="498"/>
        <end position="532"/>
    </location>
</feature>
<dbReference type="PANTHER" id="PTHR46128">
    <property type="entry name" value="MITOCHONDRIAL GROUP I INTRON SPLICING FACTOR CCM1"/>
    <property type="match status" value="1"/>
</dbReference>
<feature type="repeat" description="PPR" evidence="3">
    <location>
        <begin position="603"/>
        <end position="637"/>
    </location>
</feature>
<feature type="repeat" description="PPR" evidence="3">
    <location>
        <begin position="568"/>
        <end position="602"/>
    </location>
</feature>
<keyword evidence="5" id="KW-1185">Reference proteome</keyword>
<comment type="similarity">
    <text evidence="1">Belongs to the PPR family. P subfamily.</text>
</comment>
<feature type="repeat" description="PPR" evidence="3">
    <location>
        <begin position="533"/>
        <end position="567"/>
    </location>
</feature>
<dbReference type="NCBIfam" id="TIGR00756">
    <property type="entry name" value="PPR"/>
    <property type="match status" value="10"/>
</dbReference>
<dbReference type="Gene3D" id="1.25.40.10">
    <property type="entry name" value="Tetratricopeptide repeat domain"/>
    <property type="match status" value="4"/>
</dbReference>
<evidence type="ECO:0000313" key="4">
    <source>
        <dbReference type="EMBL" id="KAG5378118.1"/>
    </source>
</evidence>
<accession>A0ABQ7KYH1</accession>
<organism evidence="4 5">
    <name type="scientific">Brassica rapa subsp. trilocularis</name>
    <dbReference type="NCBI Taxonomy" id="1813537"/>
    <lineage>
        <taxon>Eukaryota</taxon>
        <taxon>Viridiplantae</taxon>
        <taxon>Streptophyta</taxon>
        <taxon>Embryophyta</taxon>
        <taxon>Tracheophyta</taxon>
        <taxon>Spermatophyta</taxon>
        <taxon>Magnoliopsida</taxon>
        <taxon>eudicotyledons</taxon>
        <taxon>Gunneridae</taxon>
        <taxon>Pentapetalae</taxon>
        <taxon>rosids</taxon>
        <taxon>malvids</taxon>
        <taxon>Brassicales</taxon>
        <taxon>Brassicaceae</taxon>
        <taxon>Brassiceae</taxon>
        <taxon>Brassica</taxon>
    </lineage>
</organism>
<feature type="repeat" description="PPR" evidence="3">
    <location>
        <begin position="393"/>
        <end position="427"/>
    </location>
</feature>
<feature type="repeat" description="PPR" evidence="3">
    <location>
        <begin position="361"/>
        <end position="391"/>
    </location>
</feature>
<gene>
    <name evidence="4" type="primary">A07p001980.1_BraROA</name>
    <name evidence="4" type="ORF">IGI04_025960</name>
</gene>
<feature type="repeat" description="PPR" evidence="3">
    <location>
        <begin position="463"/>
        <end position="497"/>
    </location>
</feature>
<sequence>MMICASSKLLLLGSDHFMWVSSSILKSSGFARTKAFRYITFLFHPPLADYNNPRLLHSGSDNTTHFASRHYASNTGVRSSKPFGEDFDTTLKHIEVSDSSVETIRNVLIKHSWIHRFDSEFSIELDEYKVIRILDDLFAETSDASIALYFFKWSELWIGAEHSSRSICRMVHVLVSGNMNFRAVDMLLHLVKKRSDGEERSLCLVMNDLFETRGDREVLETVFSMLVDCCVKERKVDMAMKLAYKMDQFGIFPSRGVCISLLKEILRINNCLELAREFVEHMISRGRHLNAAVLTLFISKHCSDGSFDKAWELLMEMKQQYGIKPDIVAFTVFIHRLSKAGFLKEATSVLFNLKLFGISQDSVSVSCVIDGFCKAGKPEEAVKLIHYFRLRPNIFVYSSFLSKICTEGDMLKASTVFQEIFELGLLPDCVCYTTMIGGYCKLGKIDEAFQYFGAMLKKGNSPSLTTYTLLIGACSKIGNVGDAEALFRNMKVEGLVPDVVTYNNLMHGYGKTHQLNKVFELMDGMRSAGVSPDVATYNILIHSMVVRGYVDEANGIVNELTRRGFVPSVLAFTDVIGGFSKKGDFQEAFLLWHYMADLRVQPDVVTCSALLHGYCRAQRMGDAMVLFNKLLDAGLKPDVVLYNTLIHGYCSVGETEKACELIGMMVQRGMVPNESTYVALVVGLEGKSGVNSEKHASMLLEEIFVANSAK</sequence>
<dbReference type="PANTHER" id="PTHR46128:SF211">
    <property type="entry name" value="PENTACOTRIPEPTIDE-REPEAT REGION OF PRORP DOMAIN-CONTAINING PROTEIN"/>
    <property type="match status" value="1"/>
</dbReference>
<dbReference type="Pfam" id="PF12854">
    <property type="entry name" value="PPR_1"/>
    <property type="match status" value="1"/>
</dbReference>
<reference evidence="4 5" key="1">
    <citation type="submission" date="2021-03" db="EMBL/GenBank/DDBJ databases">
        <authorList>
            <person name="King G.J."/>
            <person name="Bancroft I."/>
            <person name="Baten A."/>
            <person name="Bloomfield J."/>
            <person name="Borpatragohain P."/>
            <person name="He Z."/>
            <person name="Irish N."/>
            <person name="Irwin J."/>
            <person name="Liu K."/>
            <person name="Mauleon R.P."/>
            <person name="Moore J."/>
            <person name="Morris R."/>
            <person name="Ostergaard L."/>
            <person name="Wang B."/>
            <person name="Wells R."/>
        </authorList>
    </citation>
    <scope>NUCLEOTIDE SEQUENCE [LARGE SCALE GENOMIC DNA]</scope>
    <source>
        <strain evidence="4">R-o-18</strain>
        <tissue evidence="4">Leaf</tissue>
    </source>
</reference>
<keyword evidence="2" id="KW-0677">Repeat</keyword>
<proteinExistence type="inferred from homology"/>
<dbReference type="Pfam" id="PF13041">
    <property type="entry name" value="PPR_2"/>
    <property type="match status" value="5"/>
</dbReference>
<dbReference type="EMBL" id="JADBGQ010000009">
    <property type="protein sequence ID" value="KAG5378118.1"/>
    <property type="molecule type" value="Genomic_DNA"/>
</dbReference>
<evidence type="ECO:0008006" key="6">
    <source>
        <dbReference type="Google" id="ProtNLM"/>
    </source>
</evidence>
<dbReference type="InterPro" id="IPR002885">
    <property type="entry name" value="PPR_rpt"/>
</dbReference>
<dbReference type="PROSITE" id="PS51375">
    <property type="entry name" value="PPR"/>
    <property type="match status" value="10"/>
</dbReference>
<evidence type="ECO:0000256" key="1">
    <source>
        <dbReference type="ARBA" id="ARBA00007626"/>
    </source>
</evidence>
<dbReference type="Pfam" id="PF01535">
    <property type="entry name" value="PPR"/>
    <property type="match status" value="1"/>
</dbReference>
<comment type="caution">
    <text evidence="4">The sequence shown here is derived from an EMBL/GenBank/DDBJ whole genome shotgun (WGS) entry which is preliminary data.</text>
</comment>